<evidence type="ECO:0000256" key="2">
    <source>
        <dbReference type="ARBA" id="ARBA00008787"/>
    </source>
</evidence>
<keyword evidence="6" id="KW-0282">Flagellum</keyword>
<dbReference type="RefSeq" id="WP_262066319.1">
    <property type="nucleotide sequence ID" value="NZ_JAMXOD010000011.1"/>
</dbReference>
<dbReference type="InterPro" id="IPR003713">
    <property type="entry name" value="FliS"/>
</dbReference>
<proteinExistence type="inferred from homology"/>
<dbReference type="Gene3D" id="1.20.120.340">
    <property type="entry name" value="Flagellar protein FliS"/>
    <property type="match status" value="1"/>
</dbReference>
<keyword evidence="3" id="KW-0963">Cytoplasm</keyword>
<comment type="caution">
    <text evidence="6">The sequence shown here is derived from an EMBL/GenBank/DDBJ whole genome shotgun (WGS) entry which is preliminary data.</text>
</comment>
<dbReference type="PANTHER" id="PTHR34773">
    <property type="entry name" value="FLAGELLAR SECRETION CHAPERONE FLIS"/>
    <property type="match status" value="1"/>
</dbReference>
<gene>
    <name evidence="6" type="ORF">NK125_08925</name>
</gene>
<keyword evidence="5" id="KW-0143">Chaperone</keyword>
<protein>
    <submittedName>
        <fullName evidence="6">Flagellar protein FliS</fullName>
    </submittedName>
</protein>
<dbReference type="PANTHER" id="PTHR34773:SF1">
    <property type="entry name" value="FLAGELLAR SECRETION CHAPERONE FLIS"/>
    <property type="match status" value="1"/>
</dbReference>
<dbReference type="InterPro" id="IPR036584">
    <property type="entry name" value="FliS_sf"/>
</dbReference>
<dbReference type="Pfam" id="PF02561">
    <property type="entry name" value="FliS"/>
    <property type="match status" value="1"/>
</dbReference>
<evidence type="ECO:0000313" key="6">
    <source>
        <dbReference type="EMBL" id="MCP1102534.1"/>
    </source>
</evidence>
<evidence type="ECO:0000256" key="4">
    <source>
        <dbReference type="ARBA" id="ARBA00022795"/>
    </source>
</evidence>
<reference evidence="6 7" key="1">
    <citation type="journal article" date="2022" name="Genome Biol. Evol.">
        <title>Host diet, physiology and behaviors set the stage for Lachnospiraceae cladogenesis.</title>
        <authorList>
            <person name="Vera-Ponce De Leon A."/>
            <person name="Schneider M."/>
            <person name="Jahnes B.C."/>
            <person name="Sadowski V."/>
            <person name="Camuy-Velez L.A."/>
            <person name="Duan J."/>
            <person name="Sabree Z.L."/>
        </authorList>
    </citation>
    <scope>NUCLEOTIDE SEQUENCE [LARGE SCALE GENOMIC DNA]</scope>
    <source>
        <strain evidence="6 7">PAL113</strain>
    </source>
</reference>
<evidence type="ECO:0000313" key="7">
    <source>
        <dbReference type="Proteomes" id="UP001523566"/>
    </source>
</evidence>
<accession>A0ABT1EA92</accession>
<dbReference type="SUPFAM" id="SSF101116">
    <property type="entry name" value="Flagellar export chaperone FliS"/>
    <property type="match status" value="1"/>
</dbReference>
<organism evidence="6 7">
    <name type="scientific">Aequitasia blattaphilus</name>
    <dbReference type="NCBI Taxonomy" id="2949332"/>
    <lineage>
        <taxon>Bacteria</taxon>
        <taxon>Bacillati</taxon>
        <taxon>Bacillota</taxon>
        <taxon>Clostridia</taxon>
        <taxon>Lachnospirales</taxon>
        <taxon>Lachnospiraceae</taxon>
        <taxon>Aequitasia</taxon>
    </lineage>
</organism>
<keyword evidence="6" id="KW-0969">Cilium</keyword>
<evidence type="ECO:0000256" key="1">
    <source>
        <dbReference type="ARBA" id="ARBA00004514"/>
    </source>
</evidence>
<dbReference type="Proteomes" id="UP001523566">
    <property type="component" value="Unassembled WGS sequence"/>
</dbReference>
<dbReference type="CDD" id="cd16098">
    <property type="entry name" value="FliS"/>
    <property type="match status" value="1"/>
</dbReference>
<evidence type="ECO:0000256" key="3">
    <source>
        <dbReference type="ARBA" id="ARBA00022490"/>
    </source>
</evidence>
<sequence length="121" mass="14348">MNRNGYMQYREQSIMTMTQSELVIVLYDELIKRLKRAGFALDKEDYTDFEAAVSRSRDIIIYFKDSLNFNYEISYELARMYDFFLFELSRLLSARKKGIIEDLLPLIEDLREAFEIAGKTA</sequence>
<keyword evidence="4" id="KW-1005">Bacterial flagellum biogenesis</keyword>
<evidence type="ECO:0000256" key="5">
    <source>
        <dbReference type="ARBA" id="ARBA00023186"/>
    </source>
</evidence>
<comment type="subcellular location">
    <subcellularLocation>
        <location evidence="1">Cytoplasm</location>
        <location evidence="1">Cytosol</location>
    </subcellularLocation>
</comment>
<dbReference type="EMBL" id="JAMZFW010000011">
    <property type="protein sequence ID" value="MCP1102534.1"/>
    <property type="molecule type" value="Genomic_DNA"/>
</dbReference>
<keyword evidence="6" id="KW-0966">Cell projection</keyword>
<name>A0ABT1EA92_9FIRM</name>
<keyword evidence="7" id="KW-1185">Reference proteome</keyword>
<comment type="similarity">
    <text evidence="2">Belongs to the FliS family.</text>
</comment>